<accession>A0A5J9VKG2</accession>
<dbReference type="EMBL" id="RWGY01000009">
    <property type="protein sequence ID" value="TVU35926.1"/>
    <property type="molecule type" value="Genomic_DNA"/>
</dbReference>
<dbReference type="Proteomes" id="UP000324897">
    <property type="component" value="Unassembled WGS sequence"/>
</dbReference>
<dbReference type="PANTHER" id="PTHR48045">
    <property type="entry name" value="UDP-GLYCOSYLTRANSFERASE 72B1"/>
    <property type="match status" value="1"/>
</dbReference>
<evidence type="ECO:0000313" key="2">
    <source>
        <dbReference type="EMBL" id="TVU35926.1"/>
    </source>
</evidence>
<keyword evidence="3" id="KW-1185">Reference proteome</keyword>
<reference evidence="2 3" key="1">
    <citation type="journal article" date="2019" name="Sci. Rep.">
        <title>A high-quality genome of Eragrostis curvula grass provides insights into Poaceae evolution and supports new strategies to enhance forage quality.</title>
        <authorList>
            <person name="Carballo J."/>
            <person name="Santos B.A.C.M."/>
            <person name="Zappacosta D."/>
            <person name="Garbus I."/>
            <person name="Selva J.P."/>
            <person name="Gallo C.A."/>
            <person name="Diaz A."/>
            <person name="Albertini E."/>
            <person name="Caccamo M."/>
            <person name="Echenique V."/>
        </authorList>
    </citation>
    <scope>NUCLEOTIDE SEQUENCE [LARGE SCALE GENOMIC DNA]</scope>
    <source>
        <strain evidence="3">cv. Victoria</strain>
        <tissue evidence="2">Leaf</tissue>
    </source>
</reference>
<sequence length="279" mass="29235">MEAAPAPGKQATHVVLLASPGAGHVVPVAELARRVVSQGGGGGFTATLVTHTNFASAEHSSTLASLPPSVSTAVLPEVPLDDLPADARAETRIFTVVKRALPHLRDLLSSLLESPPGVAAFVSDLLSPWALEVAVELGVLGYVFCTSNLMALSTMLHNPKLDSTTTCEFRDIQEPIRLPGCVPLRGADLLDSVQDRTDPAYALTVELGKKYLLADGFLVNTFDAMEHETISAFNERPWWKLILSSAAPALASLSLGDSGANPSQAPPPPPHPLPGHAAA</sequence>
<feature type="non-terminal residue" evidence="2">
    <location>
        <position position="1"/>
    </location>
</feature>
<dbReference type="AlphaFoldDB" id="A0A5J9VKG2"/>
<name>A0A5J9VKG2_9POAL</name>
<dbReference type="OrthoDB" id="5835829at2759"/>
<dbReference type="FunFam" id="3.40.50.2000:FF:000054">
    <property type="entry name" value="Glycosyltransferase"/>
    <property type="match status" value="1"/>
</dbReference>
<dbReference type="SUPFAM" id="SSF53756">
    <property type="entry name" value="UDP-Glycosyltransferase/glycogen phosphorylase"/>
    <property type="match status" value="1"/>
</dbReference>
<protein>
    <submittedName>
        <fullName evidence="2">Uncharacterized protein</fullName>
    </submittedName>
</protein>
<evidence type="ECO:0000256" key="1">
    <source>
        <dbReference type="SAM" id="MobiDB-lite"/>
    </source>
</evidence>
<comment type="caution">
    <text evidence="2">The sequence shown here is derived from an EMBL/GenBank/DDBJ whole genome shotgun (WGS) entry which is preliminary data.</text>
</comment>
<gene>
    <name evidence="2" type="ORF">EJB05_17833</name>
</gene>
<dbReference type="Gene3D" id="3.40.50.2000">
    <property type="entry name" value="Glycogen Phosphorylase B"/>
    <property type="match status" value="1"/>
</dbReference>
<evidence type="ECO:0000313" key="3">
    <source>
        <dbReference type="Proteomes" id="UP000324897"/>
    </source>
</evidence>
<proteinExistence type="predicted"/>
<feature type="region of interest" description="Disordered" evidence="1">
    <location>
        <begin position="255"/>
        <end position="279"/>
    </location>
</feature>
<feature type="compositionally biased region" description="Pro residues" evidence="1">
    <location>
        <begin position="264"/>
        <end position="273"/>
    </location>
</feature>
<dbReference type="Gramene" id="TVU35926">
    <property type="protein sequence ID" value="TVU35926"/>
    <property type="gene ID" value="EJB05_17833"/>
</dbReference>
<dbReference type="PANTHER" id="PTHR48045:SF8">
    <property type="entry name" value="GLYCOSYLTRANSFERASE"/>
    <property type="match status" value="1"/>
</dbReference>
<organism evidence="2 3">
    <name type="scientific">Eragrostis curvula</name>
    <name type="common">weeping love grass</name>
    <dbReference type="NCBI Taxonomy" id="38414"/>
    <lineage>
        <taxon>Eukaryota</taxon>
        <taxon>Viridiplantae</taxon>
        <taxon>Streptophyta</taxon>
        <taxon>Embryophyta</taxon>
        <taxon>Tracheophyta</taxon>
        <taxon>Spermatophyta</taxon>
        <taxon>Magnoliopsida</taxon>
        <taxon>Liliopsida</taxon>
        <taxon>Poales</taxon>
        <taxon>Poaceae</taxon>
        <taxon>PACMAD clade</taxon>
        <taxon>Chloridoideae</taxon>
        <taxon>Eragrostideae</taxon>
        <taxon>Eragrostidinae</taxon>
        <taxon>Eragrostis</taxon>
    </lineage>
</organism>